<feature type="domain" description="DUF6436" evidence="2">
    <location>
        <begin position="49"/>
        <end position="170"/>
    </location>
</feature>
<keyword evidence="1" id="KW-0472">Membrane</keyword>
<dbReference type="InterPro" id="IPR045494">
    <property type="entry name" value="DUF6436"/>
</dbReference>
<dbReference type="Proteomes" id="UP000188243">
    <property type="component" value="Chromosome"/>
</dbReference>
<proteinExistence type="predicted"/>
<dbReference type="STRING" id="247523.B0W48_03535"/>
<evidence type="ECO:0000256" key="1">
    <source>
        <dbReference type="SAM" id="Phobius"/>
    </source>
</evidence>
<keyword evidence="1" id="KW-1133">Transmembrane helix</keyword>
<evidence type="ECO:0000313" key="4">
    <source>
        <dbReference type="Proteomes" id="UP000188243"/>
    </source>
</evidence>
<accession>A0A1Q2GVC4</accession>
<feature type="transmembrane region" description="Helical" evidence="1">
    <location>
        <begin position="9"/>
        <end position="29"/>
    </location>
</feature>
<evidence type="ECO:0000313" key="3">
    <source>
        <dbReference type="EMBL" id="AQP98950.1"/>
    </source>
</evidence>
<dbReference type="RefSeq" id="WP_077535671.1">
    <property type="nucleotide sequence ID" value="NZ_CP019628.1"/>
</dbReference>
<dbReference type="AlphaFoldDB" id="A0A1Q2GVC4"/>
<dbReference type="KEGG" id="paln:B0W48_03535"/>
<organism evidence="3 4">
    <name type="scientific">Pseudoalteromonas aliena</name>
    <dbReference type="NCBI Taxonomy" id="247523"/>
    <lineage>
        <taxon>Bacteria</taxon>
        <taxon>Pseudomonadati</taxon>
        <taxon>Pseudomonadota</taxon>
        <taxon>Gammaproteobacteria</taxon>
        <taxon>Alteromonadales</taxon>
        <taxon>Pseudoalteromonadaceae</taxon>
        <taxon>Pseudoalteromonas</taxon>
    </lineage>
</organism>
<dbReference type="Pfam" id="PF20029">
    <property type="entry name" value="DUF6436"/>
    <property type="match status" value="1"/>
</dbReference>
<evidence type="ECO:0000259" key="2">
    <source>
        <dbReference type="Pfam" id="PF20029"/>
    </source>
</evidence>
<keyword evidence="1" id="KW-0812">Transmembrane</keyword>
<dbReference type="EMBL" id="CP019628">
    <property type="protein sequence ID" value="AQP98950.1"/>
    <property type="molecule type" value="Genomic_DNA"/>
</dbReference>
<gene>
    <name evidence="3" type="ORF">B0W48_03535</name>
</gene>
<sequence length="174" mass="19156">MQSSNRPNYLIITVIVTWFFFVIAGFIYFQVGQLKAFDSTQMLIKNSWFNNFKQQLTWKNKEVASLILITEQSCGCFKQAKSHISSLTTLAKTKGLDVVQLQLTQELKAVVPATPAAIIIDKSGDFVYVGPLSEGLACAQGSGFVEAVINNLVAGYNSKLLITDTKGCYCVNKV</sequence>
<name>A0A1Q2GVC4_9GAMM</name>
<protein>
    <recommendedName>
        <fullName evidence="2">DUF6436 domain-containing protein</fullName>
    </recommendedName>
</protein>
<reference evidence="3 4" key="1">
    <citation type="submission" date="2017-02" db="EMBL/GenBank/DDBJ databases">
        <title>Complete genome sequence of the cold-active Pseudoalteromonas aliena strain EH1 isolated from Arctic seawater.</title>
        <authorList>
            <person name="Kim E."/>
            <person name="Heo E."/>
            <person name="Kim H."/>
            <person name="Kim D."/>
        </authorList>
    </citation>
    <scope>NUCLEOTIDE SEQUENCE [LARGE SCALE GENOMIC DNA]</scope>
    <source>
        <strain evidence="3 4">EH1</strain>
    </source>
</reference>